<dbReference type="Pfam" id="PF01148">
    <property type="entry name" value="CTP_transf_1"/>
    <property type="match status" value="1"/>
</dbReference>
<evidence type="ECO:0000256" key="13">
    <source>
        <dbReference type="ARBA" id="ARBA00023136"/>
    </source>
</evidence>
<evidence type="ECO:0000256" key="14">
    <source>
        <dbReference type="ARBA" id="ARBA00023209"/>
    </source>
</evidence>
<dbReference type="GO" id="GO:0016024">
    <property type="term" value="P:CDP-diacylglycerol biosynthetic process"/>
    <property type="evidence" value="ECO:0007669"/>
    <property type="project" value="UniProtKB-UniPathway"/>
</dbReference>
<name>A0A7J7L481_9MAGN</name>
<evidence type="ECO:0000256" key="4">
    <source>
        <dbReference type="ARBA" id="ARBA00005189"/>
    </source>
</evidence>
<reference evidence="21 22" key="1">
    <citation type="journal article" date="2020" name="IScience">
        <title>Genome Sequencing of the Endangered Kingdonia uniflora (Circaeasteraceae, Ranunculales) Reveals Potential Mechanisms of Evolutionary Specialization.</title>
        <authorList>
            <person name="Sun Y."/>
            <person name="Deng T."/>
            <person name="Zhang A."/>
            <person name="Moore M.J."/>
            <person name="Landis J.B."/>
            <person name="Lin N."/>
            <person name="Zhang H."/>
            <person name="Zhang X."/>
            <person name="Huang J."/>
            <person name="Zhang X."/>
            <person name="Sun H."/>
            <person name="Wang H."/>
        </authorList>
    </citation>
    <scope>NUCLEOTIDE SEQUENCE [LARGE SCALE GENOMIC DNA]</scope>
    <source>
        <strain evidence="21">TB1705</strain>
        <tissue evidence="21">Leaf</tissue>
    </source>
</reference>
<evidence type="ECO:0000256" key="12">
    <source>
        <dbReference type="ARBA" id="ARBA00023098"/>
    </source>
</evidence>
<evidence type="ECO:0000256" key="16">
    <source>
        <dbReference type="ARBA" id="ARBA00029893"/>
    </source>
</evidence>
<evidence type="ECO:0000313" key="21">
    <source>
        <dbReference type="EMBL" id="KAF6137379.1"/>
    </source>
</evidence>
<evidence type="ECO:0000256" key="1">
    <source>
        <dbReference type="ARBA" id="ARBA00001698"/>
    </source>
</evidence>
<evidence type="ECO:0000256" key="18">
    <source>
        <dbReference type="ARBA" id="ARBA00033406"/>
    </source>
</evidence>
<feature type="transmembrane region" description="Helical" evidence="20">
    <location>
        <begin position="68"/>
        <end position="90"/>
    </location>
</feature>
<comment type="catalytic activity">
    <reaction evidence="1">
        <text>a 1,2-diacyl-sn-glycero-3-phosphate + CTP + H(+) = a CDP-1,2-diacyl-sn-glycerol + diphosphate</text>
        <dbReference type="Rhea" id="RHEA:16229"/>
        <dbReference type="ChEBI" id="CHEBI:15378"/>
        <dbReference type="ChEBI" id="CHEBI:33019"/>
        <dbReference type="ChEBI" id="CHEBI:37563"/>
        <dbReference type="ChEBI" id="CHEBI:58332"/>
        <dbReference type="ChEBI" id="CHEBI:58608"/>
        <dbReference type="EC" id="2.7.7.41"/>
    </reaction>
</comment>
<evidence type="ECO:0000256" key="17">
    <source>
        <dbReference type="ARBA" id="ARBA00032396"/>
    </source>
</evidence>
<comment type="caution">
    <text evidence="21">The sequence shown here is derived from an EMBL/GenBank/DDBJ whole genome shotgun (WGS) entry which is preliminary data.</text>
</comment>
<dbReference type="PANTHER" id="PTHR13773">
    <property type="entry name" value="PHOSPHATIDATE CYTIDYLYLTRANSFERASE"/>
    <property type="match status" value="1"/>
</dbReference>
<evidence type="ECO:0000256" key="15">
    <source>
        <dbReference type="ARBA" id="ARBA00023264"/>
    </source>
</evidence>
<evidence type="ECO:0000256" key="10">
    <source>
        <dbReference type="ARBA" id="ARBA00022695"/>
    </source>
</evidence>
<evidence type="ECO:0000256" key="5">
    <source>
        <dbReference type="ARBA" id="ARBA00010185"/>
    </source>
</evidence>
<keyword evidence="7" id="KW-0444">Lipid biosynthesis</keyword>
<dbReference type="OrthoDB" id="10260889at2759"/>
<dbReference type="EMBL" id="JACGCM010002659">
    <property type="protein sequence ID" value="KAF6137379.1"/>
    <property type="molecule type" value="Genomic_DNA"/>
</dbReference>
<evidence type="ECO:0000256" key="6">
    <source>
        <dbReference type="ARBA" id="ARBA00012487"/>
    </source>
</evidence>
<dbReference type="InterPro" id="IPR016720">
    <property type="entry name" value="PC_Trfase_euk"/>
</dbReference>
<evidence type="ECO:0000256" key="20">
    <source>
        <dbReference type="SAM" id="Phobius"/>
    </source>
</evidence>
<keyword evidence="10" id="KW-0548">Nucleotidyltransferase</keyword>
<evidence type="ECO:0000313" key="22">
    <source>
        <dbReference type="Proteomes" id="UP000541444"/>
    </source>
</evidence>
<dbReference type="GO" id="GO:0005789">
    <property type="term" value="C:endoplasmic reticulum membrane"/>
    <property type="evidence" value="ECO:0007669"/>
    <property type="project" value="TreeGrafter"/>
</dbReference>
<feature type="region of interest" description="Disordered" evidence="19">
    <location>
        <begin position="392"/>
        <end position="425"/>
    </location>
</feature>
<keyword evidence="12" id="KW-0443">Lipid metabolism</keyword>
<accession>A0A7J7L481</accession>
<protein>
    <recommendedName>
        <fullName evidence="6">phosphatidate cytidylyltransferase</fullName>
        <ecNumber evidence="6">2.7.7.41</ecNumber>
    </recommendedName>
    <alternativeName>
        <fullName evidence="16">CDP-diacylglycerol synthase</fullName>
    </alternativeName>
    <alternativeName>
        <fullName evidence="17">CDP-diglyceride pyrophosphorylase</fullName>
    </alternativeName>
    <alternativeName>
        <fullName evidence="18">CDP-diglyceride synthase</fullName>
    </alternativeName>
</protein>
<dbReference type="AlphaFoldDB" id="A0A7J7L481"/>
<evidence type="ECO:0000256" key="3">
    <source>
        <dbReference type="ARBA" id="ARBA00005119"/>
    </source>
</evidence>
<feature type="non-terminal residue" evidence="21">
    <location>
        <position position="1"/>
    </location>
</feature>
<organism evidence="21 22">
    <name type="scientific">Kingdonia uniflora</name>
    <dbReference type="NCBI Taxonomy" id="39325"/>
    <lineage>
        <taxon>Eukaryota</taxon>
        <taxon>Viridiplantae</taxon>
        <taxon>Streptophyta</taxon>
        <taxon>Embryophyta</taxon>
        <taxon>Tracheophyta</taxon>
        <taxon>Spermatophyta</taxon>
        <taxon>Magnoliopsida</taxon>
        <taxon>Ranunculales</taxon>
        <taxon>Circaeasteraceae</taxon>
        <taxon>Kingdonia</taxon>
    </lineage>
</organism>
<evidence type="ECO:0000256" key="7">
    <source>
        <dbReference type="ARBA" id="ARBA00022516"/>
    </source>
</evidence>
<proteinExistence type="inferred from homology"/>
<dbReference type="EC" id="2.7.7.41" evidence="6"/>
<comment type="similarity">
    <text evidence="5">Belongs to the CDS family.</text>
</comment>
<comment type="pathway">
    <text evidence="3">Phospholipid metabolism; CDP-diacylglycerol biosynthesis; CDP-diacylglycerol from sn-glycerol 3-phosphate: step 3/3.</text>
</comment>
<evidence type="ECO:0000256" key="9">
    <source>
        <dbReference type="ARBA" id="ARBA00022692"/>
    </source>
</evidence>
<evidence type="ECO:0000256" key="11">
    <source>
        <dbReference type="ARBA" id="ARBA00022989"/>
    </source>
</evidence>
<keyword evidence="11 20" id="KW-1133">Transmembrane helix</keyword>
<keyword evidence="14" id="KW-0594">Phospholipid biosynthesis</keyword>
<feature type="compositionally biased region" description="Low complexity" evidence="19">
    <location>
        <begin position="404"/>
        <end position="419"/>
    </location>
</feature>
<sequence>SLSKKLTVFGVKAILLRYLDLVELQINDYVCDFVHVGDLSDAHVAALVYLFNYDAGVFSEMQVGLQSFLLPASLIVINDIGAYIFGFFFGRTPLIKLSPKKTWEGFIGASFTTIIFAFVLADIMRRFQWLTCPRKDLSTGWLHCDPGLLFKPEYYSLLGWVPEWVISLERDVGFASAVACLMYWSICIDNYSFWRLLCKWLGFKRAFKIKVFGDSIPGHGGITDRMDCQMVMAVFAYIYHQSFVAPQNYSVEMILDQVSISTSCYEYQFHMFRFLLEINSCPDAVEKMVTTRTRARESQIRRKMEELRIRYFDYQPLHLPIPIPVSPTYHHMSYEEVMGAGDDHFQMVRFYYLLTSEAVRCNSLWLLTEVAVTTEDEVAGIRPRESRYYPTNEFSMRSKPSMPTSKFVVSSSSEETSSSGRGDECSVMEETMNSVGMTIEVGEHSRADVVIGNEYRKEKERVLVKYHEGVIYGLRIPLTYFHKGVMNVLQCCPAQLNENVYEMMRVCEALNKKWRKEGTMKQFEAEDVLKFYKWKYIERRSSGYMYSDSFRPKFFDFESVGRPLERPLEPKPSATPDKTSMFDCVARDQDELKQLSTLLKEAKQCLENRSQEFGSLTTKFEVQPARVKELETDLLLEKERMVAGAITATEKFGVLSKYGKLMTDSVVAALVEKDYFIQSYYNFGLSEEDMELAQSGRYMEIVLPSEFEEEEMANDASVLPEKASDLPPGSTETVQYTEPILDPLVGCTETVPSLGQTLKSLSKEIERLRKTNSELERPLSRARDSVARIQRVEVTSIQSQCDALRFQNEQLSAKLNSSQIALKGAIELEERTKVEVAKERDVGARLSEELQKKKDVVDLGDKIVNKHYHEDEVEWVMSLVCHMDDFMTVLEDRNADVRNENRQVVKRCDHLTATLKEVLSKLSDLVLCKRVKRESGDVHERKMIACEMEKIQSEYLGPMVAKIGTLKRIMVREGKKIVKGRMLNFMFEQLHRGCVLDAAGPFNLDNGLSDSSSEE</sequence>
<keyword evidence="9 20" id="KW-0812">Transmembrane</keyword>
<gene>
    <name evidence="21" type="ORF">GIB67_036416</name>
</gene>
<evidence type="ECO:0000256" key="8">
    <source>
        <dbReference type="ARBA" id="ARBA00022679"/>
    </source>
</evidence>
<evidence type="ECO:0000256" key="19">
    <source>
        <dbReference type="SAM" id="MobiDB-lite"/>
    </source>
</evidence>
<dbReference type="PANTHER" id="PTHR13773:SF8">
    <property type="entry name" value="PHOSPHATIDATE CYTIDYLYLTRANSFERASE, PHOTORECEPTOR-SPECIFIC"/>
    <property type="match status" value="1"/>
</dbReference>
<comment type="pathway">
    <text evidence="4">Lipid metabolism.</text>
</comment>
<keyword evidence="13 20" id="KW-0472">Membrane</keyword>
<evidence type="ECO:0000256" key="2">
    <source>
        <dbReference type="ARBA" id="ARBA00004141"/>
    </source>
</evidence>
<keyword evidence="15" id="KW-1208">Phospholipid metabolism</keyword>
<keyword evidence="22" id="KW-1185">Reference proteome</keyword>
<keyword evidence="8" id="KW-0808">Transferase</keyword>
<feature type="transmembrane region" description="Helical" evidence="20">
    <location>
        <begin position="102"/>
        <end position="124"/>
    </location>
</feature>
<dbReference type="UniPathway" id="UPA00557">
    <property type="reaction ID" value="UER00614"/>
</dbReference>
<comment type="subcellular location">
    <subcellularLocation>
        <location evidence="2">Membrane</location>
        <topology evidence="2">Multi-pass membrane protein</topology>
    </subcellularLocation>
</comment>
<dbReference type="Proteomes" id="UP000541444">
    <property type="component" value="Unassembled WGS sequence"/>
</dbReference>
<dbReference type="GO" id="GO:0004605">
    <property type="term" value="F:phosphatidate cytidylyltransferase activity"/>
    <property type="evidence" value="ECO:0007669"/>
    <property type="project" value="UniProtKB-EC"/>
</dbReference>